<evidence type="ECO:0000313" key="4">
    <source>
        <dbReference type="EMBL" id="OQE37919.1"/>
    </source>
</evidence>
<sequence length="421" mass="46296">MIQPPTKLHETFRAPRPSAIPAPDQDVIITQPLARGASFSRHQCSDTHASTSTQISSTTETSSTIICHKMCDFSKYGVPSQEWLRVEATLPVVKEQSLSELKLAANEGRELVARQAMAEFSNQVSTHDHLISGRDGYKLEARSYRPTSPSPTDVLPIYIHFHGGGFLFGTLSSEDAICSRLAINTQAVVVNVNYRHTPDYTYPTAWNDAEDAFLWVCRNTAQLSGDPDKIVIGGISAGAWLAASLTRAASSSKLAVSPTPAICGQVLMIPALVYTECYDSQLRQIKDPSVSSYSQNENAPILNMRRKQMFNNLLKVENPDPTDQRLNPGLLSSDDAKNLPPTTLGIAGYDPLRDEGLLYGKLLAENGVPTNVNVFKGVPHGFRRFGERLSACKQWDRVMEDGILWALKKPSASGEFIIQEY</sequence>
<comment type="caution">
    <text evidence="4">The sequence shown here is derived from an EMBL/GenBank/DDBJ whole genome shotgun (WGS) entry which is preliminary data.</text>
</comment>
<dbReference type="EMBL" id="MDDG01000009">
    <property type="protein sequence ID" value="OQE37919.1"/>
    <property type="molecule type" value="Genomic_DNA"/>
</dbReference>
<dbReference type="SUPFAM" id="SSF53474">
    <property type="entry name" value="alpha/beta-Hydrolases"/>
    <property type="match status" value="1"/>
</dbReference>
<dbReference type="InterPro" id="IPR029058">
    <property type="entry name" value="AB_hydrolase_fold"/>
</dbReference>
<keyword evidence="5" id="KW-1185">Reference proteome</keyword>
<dbReference type="Pfam" id="PF07859">
    <property type="entry name" value="Abhydrolase_3"/>
    <property type="match status" value="1"/>
</dbReference>
<name>A0A1V6UI42_9EURO</name>
<dbReference type="InterPro" id="IPR013094">
    <property type="entry name" value="AB_hydrolase_3"/>
</dbReference>
<feature type="region of interest" description="Disordered" evidence="2">
    <location>
        <begin position="39"/>
        <end position="59"/>
    </location>
</feature>
<dbReference type="PANTHER" id="PTHR48081">
    <property type="entry name" value="AB HYDROLASE SUPERFAMILY PROTEIN C4A8.06C"/>
    <property type="match status" value="1"/>
</dbReference>
<dbReference type="InterPro" id="IPR050300">
    <property type="entry name" value="GDXG_lipolytic_enzyme"/>
</dbReference>
<accession>A0A1V6UI42</accession>
<evidence type="ECO:0000259" key="3">
    <source>
        <dbReference type="Pfam" id="PF07859"/>
    </source>
</evidence>
<proteinExistence type="predicted"/>
<dbReference type="STRING" id="36646.A0A1V6UI42"/>
<feature type="domain" description="Alpha/beta hydrolase fold-3" evidence="3">
    <location>
        <begin position="159"/>
        <end position="382"/>
    </location>
</feature>
<protein>
    <recommendedName>
        <fullName evidence="3">Alpha/beta hydrolase fold-3 domain-containing protein</fullName>
    </recommendedName>
</protein>
<dbReference type="GO" id="GO:0017000">
    <property type="term" value="P:antibiotic biosynthetic process"/>
    <property type="evidence" value="ECO:0007669"/>
    <property type="project" value="UniProtKB-ARBA"/>
</dbReference>
<feature type="region of interest" description="Disordered" evidence="2">
    <location>
        <begin position="1"/>
        <end position="23"/>
    </location>
</feature>
<dbReference type="GO" id="GO:0072330">
    <property type="term" value="P:monocarboxylic acid biosynthetic process"/>
    <property type="evidence" value="ECO:0007669"/>
    <property type="project" value="UniProtKB-ARBA"/>
</dbReference>
<keyword evidence="1" id="KW-0378">Hydrolase</keyword>
<organism evidence="4 5">
    <name type="scientific">Penicillium coprophilum</name>
    <dbReference type="NCBI Taxonomy" id="36646"/>
    <lineage>
        <taxon>Eukaryota</taxon>
        <taxon>Fungi</taxon>
        <taxon>Dikarya</taxon>
        <taxon>Ascomycota</taxon>
        <taxon>Pezizomycotina</taxon>
        <taxon>Eurotiomycetes</taxon>
        <taxon>Eurotiomycetidae</taxon>
        <taxon>Eurotiales</taxon>
        <taxon>Aspergillaceae</taxon>
        <taxon>Penicillium</taxon>
    </lineage>
</organism>
<dbReference type="Gene3D" id="3.40.50.1820">
    <property type="entry name" value="alpha/beta hydrolase"/>
    <property type="match status" value="1"/>
</dbReference>
<gene>
    <name evidence="4" type="ORF">PENCOP_c009G04671</name>
</gene>
<dbReference type="Proteomes" id="UP000191500">
    <property type="component" value="Unassembled WGS sequence"/>
</dbReference>
<dbReference type="GO" id="GO:0016787">
    <property type="term" value="F:hydrolase activity"/>
    <property type="evidence" value="ECO:0007669"/>
    <property type="project" value="UniProtKB-KW"/>
</dbReference>
<reference evidence="5" key="1">
    <citation type="journal article" date="2017" name="Nat. Microbiol.">
        <title>Global analysis of biosynthetic gene clusters reveals vast potential of secondary metabolite production in Penicillium species.</title>
        <authorList>
            <person name="Nielsen J.C."/>
            <person name="Grijseels S."/>
            <person name="Prigent S."/>
            <person name="Ji B."/>
            <person name="Dainat J."/>
            <person name="Nielsen K.F."/>
            <person name="Frisvad J.C."/>
            <person name="Workman M."/>
            <person name="Nielsen J."/>
        </authorList>
    </citation>
    <scope>NUCLEOTIDE SEQUENCE [LARGE SCALE GENOMIC DNA]</scope>
    <source>
        <strain evidence="5">IBT 31321</strain>
    </source>
</reference>
<feature type="compositionally biased region" description="Polar residues" evidence="2">
    <location>
        <begin position="40"/>
        <end position="49"/>
    </location>
</feature>
<evidence type="ECO:0000256" key="1">
    <source>
        <dbReference type="ARBA" id="ARBA00022801"/>
    </source>
</evidence>
<evidence type="ECO:0000256" key="2">
    <source>
        <dbReference type="SAM" id="MobiDB-lite"/>
    </source>
</evidence>
<feature type="compositionally biased region" description="Low complexity" evidence="2">
    <location>
        <begin position="50"/>
        <end position="59"/>
    </location>
</feature>
<evidence type="ECO:0000313" key="5">
    <source>
        <dbReference type="Proteomes" id="UP000191500"/>
    </source>
</evidence>
<dbReference type="AlphaFoldDB" id="A0A1V6UI42"/>
<dbReference type="PANTHER" id="PTHR48081:SF8">
    <property type="entry name" value="ALPHA_BETA HYDROLASE FOLD-3 DOMAIN-CONTAINING PROTEIN-RELATED"/>
    <property type="match status" value="1"/>
</dbReference>